<feature type="binding site" evidence="3">
    <location>
        <position position="191"/>
    </location>
    <ligand>
        <name>L-tryptophan</name>
        <dbReference type="ChEBI" id="CHEBI:57912"/>
    </ligand>
</feature>
<dbReference type="NCBIfam" id="TIGR03429">
    <property type="entry name" value="arom_pren_DMATS"/>
    <property type="match status" value="1"/>
</dbReference>
<dbReference type="PANTHER" id="PTHR40627:SF3">
    <property type="entry name" value="PRENYLTRANSFERASE ASQH2-RELATED"/>
    <property type="match status" value="1"/>
</dbReference>
<feature type="binding site" evidence="3">
    <location>
        <position position="344"/>
    </location>
    <ligand>
        <name>dimethylallyl diphosphate</name>
        <dbReference type="ChEBI" id="CHEBI:57623"/>
    </ligand>
</feature>
<feature type="binding site" evidence="3">
    <location>
        <position position="92"/>
    </location>
    <ligand>
        <name>L-tryptophan</name>
        <dbReference type="ChEBI" id="CHEBI:57912"/>
    </ligand>
</feature>
<sequence>MLLPSADSNERLPWQILAEGLGFDNRDHELWWLNTAESLNRVMMQCGYSVDMQYKYLSFFHRQVLARMGTFRRPGVEPAFICGLSHGGHPFEISVKMDNTATTCRVGFTPVGPFAGTTHDPLNTHSNREMLAQLTTMLPQIDLRWFDHFHGQFALDHEQQNAVTGKLLRESHGIESLSIDFKDNDMVPKAYFYPIPVHVGSGTSLFDLGFRALESLEATRSDAGLNAAVAVFKDFLAPRVPPEGTMNGSLLGMVGIDCLHPSKSRLKLYLANFRMDLATIREYWTIGGAMEDETTAKGLALAETLAKRLNLGDKACETIDPERLPFMLNYEVRPGSSAIKPQIYFPLLGVNDEFIADALMDFFQVLGWSHSASHYKEELRQRFPRRDLSQTTNVQRWLGFSYSAEKGPTVNIYYDAVAGNVAKE</sequence>
<keyword evidence="5" id="KW-1185">Reference proteome</keyword>
<evidence type="ECO:0000313" key="4">
    <source>
        <dbReference type="EMBL" id="KAF9890835.1"/>
    </source>
</evidence>
<dbReference type="Pfam" id="PF11991">
    <property type="entry name" value="Trp_DMAT"/>
    <property type="match status" value="1"/>
</dbReference>
<evidence type="ECO:0000256" key="3">
    <source>
        <dbReference type="PIRSR" id="PIRSR000509-1"/>
    </source>
</evidence>
<dbReference type="AlphaFoldDB" id="A0AAD4CQI4"/>
<feature type="binding site" evidence="3">
    <location>
        <position position="105"/>
    </location>
    <ligand>
        <name>dimethylallyl diphosphate</name>
        <dbReference type="ChEBI" id="CHEBI:57623"/>
    </ligand>
</feature>
<keyword evidence="2" id="KW-0808">Transferase</keyword>
<dbReference type="EMBL" id="VCAU01000023">
    <property type="protein sequence ID" value="KAF9890835.1"/>
    <property type="molecule type" value="Genomic_DNA"/>
</dbReference>
<dbReference type="InterPro" id="IPR017795">
    <property type="entry name" value="ABBA_NscD-like"/>
</dbReference>
<dbReference type="Proteomes" id="UP001194746">
    <property type="component" value="Unassembled WGS sequence"/>
</dbReference>
<dbReference type="PANTHER" id="PTHR40627">
    <property type="entry name" value="INDOLE PRENYLTRANSFERASE TDIB-RELATED"/>
    <property type="match status" value="1"/>
</dbReference>
<feature type="binding site" evidence="3">
    <location>
        <position position="269"/>
    </location>
    <ligand>
        <name>dimethylallyl diphosphate</name>
        <dbReference type="ChEBI" id="CHEBI:57623"/>
    </ligand>
</feature>
<reference evidence="4" key="1">
    <citation type="journal article" date="2019" name="Beilstein J. Org. Chem.">
        <title>Nanangenines: drimane sesquiterpenoids as the dominant metabolite cohort of a novel Australian fungus, Aspergillus nanangensis.</title>
        <authorList>
            <person name="Lacey H.J."/>
            <person name="Gilchrist C.L.M."/>
            <person name="Crombie A."/>
            <person name="Kalaitzis J.A."/>
            <person name="Vuong D."/>
            <person name="Rutledge P.J."/>
            <person name="Turner P."/>
            <person name="Pitt J.I."/>
            <person name="Lacey E."/>
            <person name="Chooi Y.H."/>
            <person name="Piggott A.M."/>
        </authorList>
    </citation>
    <scope>NUCLEOTIDE SEQUENCE</scope>
    <source>
        <strain evidence="4">MST-FP2251</strain>
    </source>
</reference>
<feature type="binding site" evidence="3">
    <location>
        <position position="265"/>
    </location>
    <ligand>
        <name>dimethylallyl diphosphate</name>
        <dbReference type="ChEBI" id="CHEBI:57623"/>
    </ligand>
</feature>
<dbReference type="SFLD" id="SFLDS00036">
    <property type="entry name" value="Aromatic_Prenyltransferase"/>
    <property type="match status" value="1"/>
</dbReference>
<dbReference type="GO" id="GO:0009820">
    <property type="term" value="P:alkaloid metabolic process"/>
    <property type="evidence" value="ECO:0007669"/>
    <property type="project" value="InterPro"/>
</dbReference>
<dbReference type="InterPro" id="IPR012148">
    <property type="entry name" value="ABBA_DMATS-like"/>
</dbReference>
<dbReference type="GO" id="GO:0016765">
    <property type="term" value="F:transferase activity, transferring alkyl or aryl (other than methyl) groups"/>
    <property type="evidence" value="ECO:0007669"/>
    <property type="project" value="InterPro"/>
</dbReference>
<protein>
    <submittedName>
        <fullName evidence="4">Uncharacterized protein</fullName>
    </submittedName>
</protein>
<reference evidence="4" key="2">
    <citation type="submission" date="2020-02" db="EMBL/GenBank/DDBJ databases">
        <authorList>
            <person name="Gilchrist C.L.M."/>
            <person name="Chooi Y.-H."/>
        </authorList>
    </citation>
    <scope>NUCLEOTIDE SEQUENCE</scope>
    <source>
        <strain evidence="4">MST-FP2251</strain>
    </source>
</reference>
<evidence type="ECO:0000313" key="5">
    <source>
        <dbReference type="Proteomes" id="UP001194746"/>
    </source>
</evidence>
<gene>
    <name evidence="4" type="ORF">FE257_005406</name>
</gene>
<dbReference type="PIRSF" id="PIRSF000509">
    <property type="entry name" value="Trp_DMAT"/>
    <property type="match status" value="1"/>
</dbReference>
<dbReference type="InterPro" id="IPR033964">
    <property type="entry name" value="ABBA"/>
</dbReference>
<feature type="binding site" evidence="3">
    <location>
        <position position="189"/>
    </location>
    <ligand>
        <name>dimethylallyl diphosphate</name>
        <dbReference type="ChEBI" id="CHEBI:57623"/>
    </ligand>
</feature>
<feature type="binding site" evidence="3">
    <location>
        <position position="193"/>
    </location>
    <ligand>
        <name>L-tryptophan</name>
        <dbReference type="ChEBI" id="CHEBI:57912"/>
    </ligand>
</feature>
<feature type="binding site" evidence="3">
    <location>
        <position position="342"/>
    </location>
    <ligand>
        <name>dimethylallyl diphosphate</name>
        <dbReference type="ChEBI" id="CHEBI:57623"/>
    </ligand>
</feature>
<dbReference type="SFLD" id="SFLDG01162">
    <property type="entry name" value="I"/>
    <property type="match status" value="1"/>
</dbReference>
<evidence type="ECO:0000256" key="1">
    <source>
        <dbReference type="ARBA" id="ARBA00010209"/>
    </source>
</evidence>
<comment type="caution">
    <text evidence="4">The sequence shown here is derived from an EMBL/GenBank/DDBJ whole genome shotgun (WGS) entry which is preliminary data.</text>
</comment>
<comment type="similarity">
    <text evidence="1">Belongs to the tryptophan dimethylallyltransferase family.</text>
</comment>
<feature type="binding site" evidence="3">
    <location>
        <position position="267"/>
    </location>
    <ligand>
        <name>dimethylallyl diphosphate</name>
        <dbReference type="ChEBI" id="CHEBI:57623"/>
    </ligand>
</feature>
<proteinExistence type="inferred from homology"/>
<evidence type="ECO:0000256" key="2">
    <source>
        <dbReference type="ARBA" id="ARBA00022679"/>
    </source>
</evidence>
<accession>A0AAD4CQI4</accession>
<organism evidence="4 5">
    <name type="scientific">Aspergillus nanangensis</name>
    <dbReference type="NCBI Taxonomy" id="2582783"/>
    <lineage>
        <taxon>Eukaryota</taxon>
        <taxon>Fungi</taxon>
        <taxon>Dikarya</taxon>
        <taxon>Ascomycota</taxon>
        <taxon>Pezizomycotina</taxon>
        <taxon>Eurotiomycetes</taxon>
        <taxon>Eurotiomycetidae</taxon>
        <taxon>Eurotiales</taxon>
        <taxon>Aspergillaceae</taxon>
        <taxon>Aspergillus</taxon>
        <taxon>Aspergillus subgen. Circumdati</taxon>
    </lineage>
</organism>
<dbReference type="CDD" id="cd13929">
    <property type="entry name" value="PT-DMATS_CymD"/>
    <property type="match status" value="1"/>
</dbReference>
<name>A0AAD4CQI4_ASPNN</name>